<protein>
    <submittedName>
        <fullName evidence="1">Uncharacterized protein</fullName>
    </submittedName>
</protein>
<keyword evidence="2" id="KW-1185">Reference proteome</keyword>
<dbReference type="AlphaFoldDB" id="A0AA38CLD4"/>
<accession>A0AA38CLD4</accession>
<feature type="non-terminal residue" evidence="1">
    <location>
        <position position="51"/>
    </location>
</feature>
<dbReference type="EMBL" id="JAHRHJ020000010">
    <property type="protein sequence ID" value="KAH9298439.1"/>
    <property type="molecule type" value="Genomic_DNA"/>
</dbReference>
<sequence>GLDFVDGLERRSDLEDILDGFDLDLLIMGIFDDGAGPKIDGDAPKSDDVAL</sequence>
<organism evidence="1 2">
    <name type="scientific">Taxus chinensis</name>
    <name type="common">Chinese yew</name>
    <name type="synonym">Taxus wallichiana var. chinensis</name>
    <dbReference type="NCBI Taxonomy" id="29808"/>
    <lineage>
        <taxon>Eukaryota</taxon>
        <taxon>Viridiplantae</taxon>
        <taxon>Streptophyta</taxon>
        <taxon>Embryophyta</taxon>
        <taxon>Tracheophyta</taxon>
        <taxon>Spermatophyta</taxon>
        <taxon>Pinopsida</taxon>
        <taxon>Pinidae</taxon>
        <taxon>Conifers II</taxon>
        <taxon>Cupressales</taxon>
        <taxon>Taxaceae</taxon>
        <taxon>Taxus</taxon>
    </lineage>
</organism>
<comment type="caution">
    <text evidence="1">The sequence shown here is derived from an EMBL/GenBank/DDBJ whole genome shotgun (WGS) entry which is preliminary data.</text>
</comment>
<dbReference type="Proteomes" id="UP000824469">
    <property type="component" value="Unassembled WGS sequence"/>
</dbReference>
<name>A0AA38CLD4_TAXCH</name>
<reference evidence="1 2" key="1">
    <citation type="journal article" date="2021" name="Nat. Plants">
        <title>The Taxus genome provides insights into paclitaxel biosynthesis.</title>
        <authorList>
            <person name="Xiong X."/>
            <person name="Gou J."/>
            <person name="Liao Q."/>
            <person name="Li Y."/>
            <person name="Zhou Q."/>
            <person name="Bi G."/>
            <person name="Li C."/>
            <person name="Du R."/>
            <person name="Wang X."/>
            <person name="Sun T."/>
            <person name="Guo L."/>
            <person name="Liang H."/>
            <person name="Lu P."/>
            <person name="Wu Y."/>
            <person name="Zhang Z."/>
            <person name="Ro D.K."/>
            <person name="Shang Y."/>
            <person name="Huang S."/>
            <person name="Yan J."/>
        </authorList>
    </citation>
    <scope>NUCLEOTIDE SEQUENCE [LARGE SCALE GENOMIC DNA]</scope>
    <source>
        <strain evidence="1">Ta-2019</strain>
    </source>
</reference>
<evidence type="ECO:0000313" key="2">
    <source>
        <dbReference type="Proteomes" id="UP000824469"/>
    </source>
</evidence>
<gene>
    <name evidence="1" type="ORF">KI387_030121</name>
</gene>
<evidence type="ECO:0000313" key="1">
    <source>
        <dbReference type="EMBL" id="KAH9298439.1"/>
    </source>
</evidence>
<feature type="non-terminal residue" evidence="1">
    <location>
        <position position="1"/>
    </location>
</feature>
<proteinExistence type="predicted"/>